<dbReference type="OrthoDB" id="29884at10239"/>
<evidence type="ECO:0000313" key="1">
    <source>
        <dbReference type="EMBL" id="AKU43210.1"/>
    </source>
</evidence>
<organism evidence="1 2">
    <name type="scientific">Rhodobacter phage RcSpartan</name>
    <dbReference type="NCBI Taxonomy" id="1662331"/>
    <lineage>
        <taxon>Viruses</taxon>
        <taxon>Duplodnaviria</taxon>
        <taxon>Heunggongvirae</taxon>
        <taxon>Uroviricota</taxon>
        <taxon>Caudoviricetes</taxon>
        <taxon>Titanvirus</taxon>
        <taxon>Titanvirus rcspartan</taxon>
    </lineage>
</organism>
<sequence length="402" mass="42229">MRNKVIAGTAIHAGVEANTVYGPVLVDLVQGQQSIISYSNGYSTISDARGNGALITQNGDFFIFGTNGGARILDLATNTEVTPWSTPPSSSVLAIAQRKTDGLIAVATTGAPYLFLYTYPNFTYVPGPAAINPPPSAANAVSFSDDGTKLCVGHSSLPGLMVYDTTTWADLLPTLATTPTSATGLSGAAISPDGTKVAICGSNIGNRCRVWNFSTGALIYQDTTTNAGFVLFTPDSSQVIWQADSLTLRRYNFLTSTASTFSITGVSGFGTSSQSRNLVMTNDGLLMLQYRGVLLLYDYTNSVLLSQTPFENNVSCPKAALHPGTQRRKLAGTVTDAASAPVSRKISAYDMASERYLGGGVSDPVTGEFEFRVLSSALCYAVAEGVGAEQSRIISNITPALP</sequence>
<dbReference type="Gene3D" id="2.130.10.10">
    <property type="entry name" value="YVTN repeat-like/Quinoprotein amine dehydrogenase"/>
    <property type="match status" value="1"/>
</dbReference>
<accession>A0A0K1LM07</accession>
<keyword evidence="2" id="KW-1185">Reference proteome</keyword>
<dbReference type="EMBL" id="KR935215">
    <property type="protein sequence ID" value="AKU43210.1"/>
    <property type="molecule type" value="Genomic_DNA"/>
</dbReference>
<evidence type="ECO:0000313" key="2">
    <source>
        <dbReference type="Proteomes" id="UP000222205"/>
    </source>
</evidence>
<dbReference type="InterPro" id="IPR015943">
    <property type="entry name" value="WD40/YVTN_repeat-like_dom_sf"/>
</dbReference>
<protein>
    <submittedName>
        <fullName evidence="1">Uncharacterized protein</fullName>
    </submittedName>
</protein>
<dbReference type="Proteomes" id="UP000222205">
    <property type="component" value="Segment"/>
</dbReference>
<name>A0A0K1LM07_9CAUD</name>
<dbReference type="SUPFAM" id="SSF82171">
    <property type="entry name" value="DPP6 N-terminal domain-like"/>
    <property type="match status" value="1"/>
</dbReference>
<proteinExistence type="predicted"/>
<gene>
    <name evidence="1" type="ORF">RCSPARTAN_27</name>
</gene>
<reference evidence="1 2" key="1">
    <citation type="journal article" date="2016" name="Genome Announc.">
        <title>Complete Genome Sequences of Five Bacteriophages That Infect Rhodobacter capsulatus.</title>
        <authorList>
            <person name="Bollivar D.W."/>
            <person name="Bernardoni B."/>
            <person name="Bockman M.R."/>
            <person name="Miller B.M."/>
            <person name="Russell D.A."/>
            <person name="Delesalle V.A."/>
            <person name="Krukonis G.P."/>
            <person name="Hatfull G.F."/>
            <person name="Cross M.R."/>
            <person name="Szewczyk M.M."/>
            <person name="Eppurath A."/>
        </authorList>
    </citation>
    <scope>NUCLEOTIDE SEQUENCE [LARGE SCALE GENOMIC DNA]</scope>
</reference>